<keyword evidence="1" id="KW-0732">Signal</keyword>
<keyword evidence="2" id="KW-1185">Reference proteome</keyword>
<reference evidence="3" key="1">
    <citation type="submission" date="2024-02" db="UniProtKB">
        <authorList>
            <consortium name="WormBaseParasite"/>
        </authorList>
    </citation>
    <scope>IDENTIFICATION</scope>
</reference>
<dbReference type="AlphaFoldDB" id="A0AAF3EM54"/>
<evidence type="ECO:0000256" key="1">
    <source>
        <dbReference type="SAM" id="SignalP"/>
    </source>
</evidence>
<dbReference type="WBParaSite" id="MBELARI_LOCUS15128">
    <property type="protein sequence ID" value="MBELARI_LOCUS15128"/>
    <property type="gene ID" value="MBELARI_LOCUS15128"/>
</dbReference>
<feature type="signal peptide" evidence="1">
    <location>
        <begin position="1"/>
        <end position="16"/>
    </location>
</feature>
<evidence type="ECO:0000313" key="2">
    <source>
        <dbReference type="Proteomes" id="UP000887575"/>
    </source>
</evidence>
<name>A0AAF3EM54_9BILA</name>
<proteinExistence type="predicted"/>
<sequence length="412" mass="45576">MSRALLVFPFLSAVLGAPIPDRNELIAGEALDEALAARGAQSLEIIPEALPLQYAPRLTTTSPPNVISLQSGMHTSPTSALNAISLKAAPYPSPTIDGAEFGGATIGGAEISNSFAQLLSTVMPMSQISQKFDEKAFFGVNDEENLKKDRKVVEVTKSKTMTGKQEQENDEETEEIGEIDTETDFAENDEIGTTIGTMRRKTKTKDPITELPAQFVEMGNAVGIRETAEEILQSPTSSMIDELSSLPTNPTVIRSDQMDPLELFMRFLGFFLMSFTESTENEIGEMMEMRTTEVLITIPITVESIHLSLDAPSSTTRPTTPSTLPSLIDRLVSFFRKAQILTNCSISECQQVDPPFLSSAQLPLHSSKQSRIDGFNPRRRRRQACPCRLKFDWEIVFQFVDLLLKRAYLEEI</sequence>
<dbReference type="Proteomes" id="UP000887575">
    <property type="component" value="Unassembled WGS sequence"/>
</dbReference>
<feature type="chain" id="PRO_5042010450" evidence="1">
    <location>
        <begin position="17"/>
        <end position="412"/>
    </location>
</feature>
<accession>A0AAF3EM54</accession>
<protein>
    <submittedName>
        <fullName evidence="3">Uncharacterized protein</fullName>
    </submittedName>
</protein>
<evidence type="ECO:0000313" key="3">
    <source>
        <dbReference type="WBParaSite" id="MBELARI_LOCUS15128"/>
    </source>
</evidence>
<organism evidence="2 3">
    <name type="scientific">Mesorhabditis belari</name>
    <dbReference type="NCBI Taxonomy" id="2138241"/>
    <lineage>
        <taxon>Eukaryota</taxon>
        <taxon>Metazoa</taxon>
        <taxon>Ecdysozoa</taxon>
        <taxon>Nematoda</taxon>
        <taxon>Chromadorea</taxon>
        <taxon>Rhabditida</taxon>
        <taxon>Rhabditina</taxon>
        <taxon>Rhabditomorpha</taxon>
        <taxon>Rhabditoidea</taxon>
        <taxon>Rhabditidae</taxon>
        <taxon>Mesorhabditinae</taxon>
        <taxon>Mesorhabditis</taxon>
    </lineage>
</organism>